<protein>
    <submittedName>
        <fullName evidence="2">Uncharacterized protein</fullName>
    </submittedName>
</protein>
<gene>
    <name evidence="2" type="ORF">CTOB1V02_LOCUS11288</name>
</gene>
<sequence>MIVERDTSYWTQSPSPGQPGSQPRAPGAASGFEIGISGKADASPRTIPSILPSPYEMRERAGGDGALAAAVFLSAQTFVVVLVNDSTASARFIGIIATSIRPWMVEWCGGVQNACSFFEKFSKLFEPFEDSRPGAPEDRDGGKQQLREVVYCVPKPNLGAEMEVSSSWGRWFTITVFRSQTSEQRWRGPSSPSSDHGLNDTMMELLDRGDVAQNGWSFDSATKKFAAFPTWNRWYRSRKQQESKLFLRITKSPSTLLNRTRHQPQQKRNSASHEEPFQFVKPGMALKIDAQSFLDGGTASPA</sequence>
<reference evidence="2" key="1">
    <citation type="submission" date="2020-11" db="EMBL/GenBank/DDBJ databases">
        <authorList>
            <person name="Tran Van P."/>
        </authorList>
    </citation>
    <scope>NUCLEOTIDE SEQUENCE</scope>
</reference>
<accession>A0A7R8ZVH5</accession>
<proteinExistence type="predicted"/>
<evidence type="ECO:0000313" key="2">
    <source>
        <dbReference type="EMBL" id="CAD7233466.1"/>
    </source>
</evidence>
<feature type="region of interest" description="Disordered" evidence="1">
    <location>
        <begin position="1"/>
        <end position="31"/>
    </location>
</feature>
<evidence type="ECO:0000256" key="1">
    <source>
        <dbReference type="SAM" id="MobiDB-lite"/>
    </source>
</evidence>
<name>A0A7R8ZVH5_9CRUS</name>
<feature type="region of interest" description="Disordered" evidence="1">
    <location>
        <begin position="256"/>
        <end position="278"/>
    </location>
</feature>
<feature type="compositionally biased region" description="Low complexity" evidence="1">
    <location>
        <begin position="12"/>
        <end position="31"/>
    </location>
</feature>
<dbReference type="EMBL" id="OB666317">
    <property type="protein sequence ID" value="CAD7233466.1"/>
    <property type="molecule type" value="Genomic_DNA"/>
</dbReference>
<organism evidence="2">
    <name type="scientific">Cyprideis torosa</name>
    <dbReference type="NCBI Taxonomy" id="163714"/>
    <lineage>
        <taxon>Eukaryota</taxon>
        <taxon>Metazoa</taxon>
        <taxon>Ecdysozoa</taxon>
        <taxon>Arthropoda</taxon>
        <taxon>Crustacea</taxon>
        <taxon>Oligostraca</taxon>
        <taxon>Ostracoda</taxon>
        <taxon>Podocopa</taxon>
        <taxon>Podocopida</taxon>
        <taxon>Cytherocopina</taxon>
        <taxon>Cytheroidea</taxon>
        <taxon>Cytherideidae</taxon>
        <taxon>Cyprideis</taxon>
    </lineage>
</organism>
<dbReference type="AlphaFoldDB" id="A0A7R8ZVH5"/>